<name>A0A9J5WYK5_SOLCO</name>
<organism evidence="3 4">
    <name type="scientific">Solanum commersonii</name>
    <name type="common">Commerson's wild potato</name>
    <name type="synonym">Commerson's nightshade</name>
    <dbReference type="NCBI Taxonomy" id="4109"/>
    <lineage>
        <taxon>Eukaryota</taxon>
        <taxon>Viridiplantae</taxon>
        <taxon>Streptophyta</taxon>
        <taxon>Embryophyta</taxon>
        <taxon>Tracheophyta</taxon>
        <taxon>Spermatophyta</taxon>
        <taxon>Magnoliopsida</taxon>
        <taxon>eudicotyledons</taxon>
        <taxon>Gunneridae</taxon>
        <taxon>Pentapetalae</taxon>
        <taxon>asterids</taxon>
        <taxon>lamiids</taxon>
        <taxon>Solanales</taxon>
        <taxon>Solanaceae</taxon>
        <taxon>Solanoideae</taxon>
        <taxon>Solaneae</taxon>
        <taxon>Solanum</taxon>
    </lineage>
</organism>
<evidence type="ECO:0000259" key="2">
    <source>
        <dbReference type="Pfam" id="PF08646"/>
    </source>
</evidence>
<dbReference type="InterPro" id="IPR013955">
    <property type="entry name" value="Rep_factor-A_C"/>
</dbReference>
<dbReference type="Pfam" id="PF08646">
    <property type="entry name" value="Rep_fac-A_C"/>
    <property type="match status" value="1"/>
</dbReference>
<dbReference type="Proteomes" id="UP000824120">
    <property type="component" value="Chromosome 10"/>
</dbReference>
<keyword evidence="4" id="KW-1185">Reference proteome</keyword>
<dbReference type="PANTHER" id="PTHR47910:SF2">
    <property type="entry name" value="RIBULOSE BISPHOSPHATE CARBOXYLASE LARGE CHAIN, CATALYTIC DOMAIN-CONTAINING PROTEIN"/>
    <property type="match status" value="1"/>
</dbReference>
<feature type="compositionally biased region" description="Pro residues" evidence="1">
    <location>
        <begin position="467"/>
        <end position="476"/>
    </location>
</feature>
<feature type="region of interest" description="Disordered" evidence="1">
    <location>
        <begin position="453"/>
        <end position="476"/>
    </location>
</feature>
<dbReference type="SUPFAM" id="SSF50249">
    <property type="entry name" value="Nucleic acid-binding proteins"/>
    <property type="match status" value="2"/>
</dbReference>
<accession>A0A9J5WYK5</accession>
<dbReference type="EMBL" id="JACXVP010000010">
    <property type="protein sequence ID" value="KAG5580032.1"/>
    <property type="molecule type" value="Genomic_DNA"/>
</dbReference>
<comment type="caution">
    <text evidence="3">The sequence shown here is derived from an EMBL/GenBank/DDBJ whole genome shotgun (WGS) entry which is preliminary data.</text>
</comment>
<evidence type="ECO:0000256" key="1">
    <source>
        <dbReference type="SAM" id="MobiDB-lite"/>
    </source>
</evidence>
<evidence type="ECO:0000313" key="3">
    <source>
        <dbReference type="EMBL" id="KAG5580032.1"/>
    </source>
</evidence>
<dbReference type="Gene3D" id="2.40.50.140">
    <property type="entry name" value="Nucleic acid-binding proteins"/>
    <property type="match status" value="2"/>
</dbReference>
<dbReference type="InterPro" id="IPR012340">
    <property type="entry name" value="NA-bd_OB-fold"/>
</dbReference>
<reference evidence="3 4" key="1">
    <citation type="submission" date="2020-09" db="EMBL/GenBank/DDBJ databases">
        <title>De no assembly of potato wild relative species, Solanum commersonii.</title>
        <authorList>
            <person name="Cho K."/>
        </authorList>
    </citation>
    <scope>NUCLEOTIDE SEQUENCE [LARGE SCALE GENOMIC DNA]</scope>
    <source>
        <strain evidence="3">LZ3.2</strain>
        <tissue evidence="3">Leaf</tissue>
    </source>
</reference>
<sequence>MVLRLNIDRIELGTRDWICKVQIVEIERPRESPDKKCRFQNLILEDEEECQIKAVMYADEIEKYADKLKLMNTYLISTAKVKVSPTSYCKPIHKFYWVLDKQTVIEHIKPSNKLEKPLPPPTKLNITTFDRIPHMMVDSAAEIADILAIVLRCGPHKYAGHSHQSVEKLSFVTISKYNISPSIFPFSEKILNKKNQFLLTLWEDFGEIKGNEIEAKMATETRFNSTIRVDPNYPQEVELINWAKGNKAMLLSRASEKTSTSSSTRPMVVTPDGQQVISIVEMSSSASMGLFYVEAEMATSDEFQEFCVLECSGCQQKKRTKDRKDFECPKCNRKTALVPQCIFQIDLIDGTATTTISISGELGEKLLSMTAEDIFDITCFKRQSLSVNYVHEMLSNKLFQIQLRKSSWGSSNNTHATLSILSYMEKEHTPHSTTDRNSKKIRPLEISEVEVMATTTTAGSSNATPKFEPPTPTKKV</sequence>
<evidence type="ECO:0000313" key="4">
    <source>
        <dbReference type="Proteomes" id="UP000824120"/>
    </source>
</evidence>
<dbReference type="OrthoDB" id="1272409at2759"/>
<feature type="compositionally biased region" description="Low complexity" evidence="1">
    <location>
        <begin position="453"/>
        <end position="466"/>
    </location>
</feature>
<gene>
    <name evidence="3" type="ORF">H5410_050659</name>
</gene>
<protein>
    <recommendedName>
        <fullName evidence="2">Replication factor A C-terminal domain-containing protein</fullName>
    </recommendedName>
</protein>
<dbReference type="AlphaFoldDB" id="A0A9J5WYK5"/>
<feature type="domain" description="Replication factor A C-terminal" evidence="2">
    <location>
        <begin position="306"/>
        <end position="419"/>
    </location>
</feature>
<proteinExistence type="predicted"/>
<dbReference type="PANTHER" id="PTHR47910">
    <property type="entry name" value="RIBULOSE BISPHOSPHATE CARBOXYLASE LARGE CHAIN, CATALYTIC DOMAIN-CONTAINING PROTEIN"/>
    <property type="match status" value="1"/>
</dbReference>